<feature type="binding site" evidence="9">
    <location>
        <position position="159"/>
    </location>
    <ligand>
        <name>Zn(2+)</name>
        <dbReference type="ChEBI" id="CHEBI:29105"/>
    </ligand>
</feature>
<feature type="binding site" evidence="8">
    <location>
        <position position="148"/>
    </location>
    <ligand>
        <name>substrate</name>
    </ligand>
</feature>
<feature type="binding site" evidence="9">
    <location>
        <position position="156"/>
    </location>
    <ligand>
        <name>Zn(2+)</name>
        <dbReference type="ChEBI" id="CHEBI:29105"/>
    </ligand>
</feature>
<keyword evidence="9" id="KW-0479">Metal-binding</keyword>
<evidence type="ECO:0000256" key="4">
    <source>
        <dbReference type="ARBA" id="ARBA00022801"/>
    </source>
</evidence>
<comment type="catalytic activity">
    <reaction evidence="1 6">
        <text>Hydrolysis of terminal non-reducing beta-D-galactose residues in beta-D-galactosides.</text>
        <dbReference type="EC" id="3.2.1.23"/>
    </reaction>
</comment>
<sequence length="672" mass="76368">MKKPFKRILYGGDYNPNQWPKEIWQEDMRMFRDAHINSATINVFSWAKLQPSEETYDFEELDEIVKMLEKEGYDIVMATSTAALPAWMVKRYPEVARTDYEGRHHKFGQRHNACPNSPVYQKYAAALTEQLAKRYGKTGKVACWHVNNEYGGECYCENCEKAFRVWLRKKYGTIEEVNKAWNMEFWGHTLYDWDEIVLPNALGEGIGPDKTAFAGISIDYRRFNSDSILENFKMERDIIRRYDPETPVTTNLMGTYPGLDYFKWAKEMDVVSWDNYPSYDTPWSQTAMCHDLMRGLKNEPFMLMEQTPSQQNWQPYNSLKKPGQMRAQSYQTMAHGADTIQFFQLRRSVGACEKFHGAVIAHAGTENTRVFREVAALGEELERLGETVIGSMPDAKIGVIFDWDNYWALEYTSGPNRDLKYVDQIHQYYSSLYRKNYSVDMIPVDADFSRYRVIIAPVLYMVKEGMAEALERFVAQGGILLTTFMSGIVGQSDNVHLGGYPGPLRKMAGVWVEEIDALAPEQTNSIRFSDGTVGTCRLLCDLMHLEGAEALAEYTSNFYAGMPAVTRNAFGKGAVYYVGANLDQASLDKVMSALLAESGTAPTVKEPTDLEVTVRETETEKITFLINFQPDTLPLPAGFAGKTDLLSGKLLETETALAPYDVILVAEPKEKQ</sequence>
<evidence type="ECO:0000259" key="11">
    <source>
        <dbReference type="Pfam" id="PF08532"/>
    </source>
</evidence>
<dbReference type="PIRSF" id="PIRSF001084">
    <property type="entry name" value="B-galactosidase"/>
    <property type="match status" value="1"/>
</dbReference>
<evidence type="ECO:0000256" key="8">
    <source>
        <dbReference type="PIRSR" id="PIRSR001084-2"/>
    </source>
</evidence>
<feature type="domain" description="Beta-galactosidase C-terminal" evidence="12">
    <location>
        <begin position="609"/>
        <end position="664"/>
    </location>
</feature>
<dbReference type="Gene3D" id="3.20.20.80">
    <property type="entry name" value="Glycosidases"/>
    <property type="match status" value="1"/>
</dbReference>
<feature type="binding site" evidence="9">
    <location>
        <position position="114"/>
    </location>
    <ligand>
        <name>Zn(2+)</name>
        <dbReference type="ChEBI" id="CHEBI:29105"/>
    </ligand>
</feature>
<comment type="similarity">
    <text evidence="2 6">Belongs to the glycosyl hydrolase 42 family.</text>
</comment>
<dbReference type="Gene3D" id="2.60.40.1180">
    <property type="entry name" value="Golgi alpha-mannosidase II"/>
    <property type="match status" value="1"/>
</dbReference>
<dbReference type="InterPro" id="IPR013739">
    <property type="entry name" value="Beta_galactosidase_C"/>
</dbReference>
<dbReference type="InterPro" id="IPR013780">
    <property type="entry name" value="Glyco_hydro_b"/>
</dbReference>
<feature type="domain" description="Glycoside hydrolase family 42 N-terminal" evidence="10">
    <location>
        <begin position="13"/>
        <end position="384"/>
    </location>
</feature>
<evidence type="ECO:0000256" key="3">
    <source>
        <dbReference type="ARBA" id="ARBA00012756"/>
    </source>
</evidence>
<feature type="binding site" evidence="8">
    <location>
        <position position="110"/>
    </location>
    <ligand>
        <name>substrate</name>
    </ligand>
</feature>
<dbReference type="CDD" id="cd03143">
    <property type="entry name" value="A4_beta-galactosidase_middle_domain"/>
    <property type="match status" value="1"/>
</dbReference>
<evidence type="ECO:0000256" key="9">
    <source>
        <dbReference type="PIRSR" id="PIRSR001084-3"/>
    </source>
</evidence>
<dbReference type="PANTHER" id="PTHR36447:SF1">
    <property type="entry name" value="BETA-GALACTOSIDASE GANA"/>
    <property type="match status" value="1"/>
</dbReference>
<gene>
    <name evidence="13" type="ORF">H9705_04435</name>
</gene>
<dbReference type="Pfam" id="PF08532">
    <property type="entry name" value="Glyco_hydro_42M"/>
    <property type="match status" value="1"/>
</dbReference>
<evidence type="ECO:0000256" key="6">
    <source>
        <dbReference type="PIRNR" id="PIRNR001084"/>
    </source>
</evidence>
<dbReference type="PANTHER" id="PTHR36447">
    <property type="entry name" value="BETA-GALACTOSIDASE GANA"/>
    <property type="match status" value="1"/>
</dbReference>
<feature type="active site" description="Nucleophile" evidence="7">
    <location>
        <position position="305"/>
    </location>
</feature>
<evidence type="ECO:0000259" key="12">
    <source>
        <dbReference type="Pfam" id="PF08533"/>
    </source>
</evidence>
<evidence type="ECO:0000256" key="7">
    <source>
        <dbReference type="PIRSR" id="PIRSR001084-1"/>
    </source>
</evidence>
<evidence type="ECO:0000313" key="13">
    <source>
        <dbReference type="EMBL" id="HJC15061.1"/>
    </source>
</evidence>
<dbReference type="InterPro" id="IPR013529">
    <property type="entry name" value="Glyco_hydro_42_N"/>
</dbReference>
<evidence type="ECO:0000256" key="5">
    <source>
        <dbReference type="ARBA" id="ARBA00023295"/>
    </source>
</evidence>
<dbReference type="EMBL" id="DWWU01000019">
    <property type="protein sequence ID" value="HJC15061.1"/>
    <property type="molecule type" value="Genomic_DNA"/>
</dbReference>
<comment type="caution">
    <text evidence="13">The sequence shown here is derived from an EMBL/GenBank/DDBJ whole genome shotgun (WGS) entry which is preliminary data.</text>
</comment>
<dbReference type="InterPro" id="IPR029062">
    <property type="entry name" value="Class_I_gatase-like"/>
</dbReference>
<keyword evidence="4 6" id="KW-0378">Hydrolase</keyword>
<evidence type="ECO:0000259" key="10">
    <source>
        <dbReference type="Pfam" id="PF02449"/>
    </source>
</evidence>
<accession>A0A9D2NBJ4</accession>
<dbReference type="Proteomes" id="UP000823849">
    <property type="component" value="Unassembled WGS sequence"/>
</dbReference>
<feature type="active site" description="Proton donor" evidence="7">
    <location>
        <position position="149"/>
    </location>
</feature>
<proteinExistence type="inferred from homology"/>
<dbReference type="GO" id="GO:0006012">
    <property type="term" value="P:galactose metabolic process"/>
    <property type="evidence" value="ECO:0007669"/>
    <property type="project" value="InterPro"/>
</dbReference>
<protein>
    <recommendedName>
        <fullName evidence="3 6">Beta-galactosidase</fullName>
        <shortName evidence="6">Beta-gal</shortName>
        <ecNumber evidence="3 6">3.2.1.23</ecNumber>
    </recommendedName>
</protein>
<dbReference type="AlphaFoldDB" id="A0A9D2NBJ4"/>
<name>A0A9D2NBJ4_9FIRM</name>
<keyword evidence="9" id="KW-0862">Zinc</keyword>
<feature type="binding site" evidence="8">
    <location>
        <position position="313"/>
    </location>
    <ligand>
        <name>substrate</name>
    </ligand>
</feature>
<dbReference type="GO" id="GO:0009341">
    <property type="term" value="C:beta-galactosidase complex"/>
    <property type="evidence" value="ECO:0007669"/>
    <property type="project" value="InterPro"/>
</dbReference>
<dbReference type="Gene3D" id="3.40.50.880">
    <property type="match status" value="1"/>
</dbReference>
<dbReference type="InterPro" id="IPR017853">
    <property type="entry name" value="GH"/>
</dbReference>
<organism evidence="13 14">
    <name type="scientific">Candidatus Fusicatenibacter intestinigallinarum</name>
    <dbReference type="NCBI Taxonomy" id="2838598"/>
    <lineage>
        <taxon>Bacteria</taxon>
        <taxon>Bacillati</taxon>
        <taxon>Bacillota</taxon>
        <taxon>Clostridia</taxon>
        <taxon>Lachnospirales</taxon>
        <taxon>Lachnospiraceae</taxon>
        <taxon>Fusicatenibacter</taxon>
    </lineage>
</organism>
<feature type="domain" description="Beta-galactosidase trimerisation" evidence="11">
    <location>
        <begin position="395"/>
        <end position="598"/>
    </location>
</feature>
<evidence type="ECO:0000313" key="14">
    <source>
        <dbReference type="Proteomes" id="UP000823849"/>
    </source>
</evidence>
<dbReference type="GO" id="GO:0046872">
    <property type="term" value="F:metal ion binding"/>
    <property type="evidence" value="ECO:0007669"/>
    <property type="project" value="UniProtKB-KW"/>
</dbReference>
<reference evidence="13" key="1">
    <citation type="journal article" date="2021" name="PeerJ">
        <title>Extensive microbial diversity within the chicken gut microbiome revealed by metagenomics and culture.</title>
        <authorList>
            <person name="Gilroy R."/>
            <person name="Ravi A."/>
            <person name="Getino M."/>
            <person name="Pursley I."/>
            <person name="Horton D.L."/>
            <person name="Alikhan N.F."/>
            <person name="Baker D."/>
            <person name="Gharbi K."/>
            <person name="Hall N."/>
            <person name="Watson M."/>
            <person name="Adriaenssens E.M."/>
            <person name="Foster-Nyarko E."/>
            <person name="Jarju S."/>
            <person name="Secka A."/>
            <person name="Antonio M."/>
            <person name="Oren A."/>
            <person name="Chaudhuri R.R."/>
            <person name="La Ragione R."/>
            <person name="Hildebrand F."/>
            <person name="Pallen M.J."/>
        </authorList>
    </citation>
    <scope>NUCLEOTIDE SEQUENCE</scope>
    <source>
        <strain evidence="13">CHK185-5351</strain>
    </source>
</reference>
<dbReference type="SUPFAM" id="SSF52317">
    <property type="entry name" value="Class I glutamine amidotransferase-like"/>
    <property type="match status" value="1"/>
</dbReference>
<dbReference type="InterPro" id="IPR013738">
    <property type="entry name" value="Beta_galactosidase_Trimer"/>
</dbReference>
<reference evidence="13" key="2">
    <citation type="submission" date="2021-04" db="EMBL/GenBank/DDBJ databases">
        <authorList>
            <person name="Gilroy R."/>
        </authorList>
    </citation>
    <scope>NUCLEOTIDE SEQUENCE</scope>
    <source>
        <strain evidence="13">CHK185-5351</strain>
    </source>
</reference>
<evidence type="ECO:0000256" key="1">
    <source>
        <dbReference type="ARBA" id="ARBA00001412"/>
    </source>
</evidence>
<feature type="binding site" evidence="9">
    <location>
        <position position="154"/>
    </location>
    <ligand>
        <name>Zn(2+)</name>
        <dbReference type="ChEBI" id="CHEBI:29105"/>
    </ligand>
</feature>
<evidence type="ECO:0000256" key="2">
    <source>
        <dbReference type="ARBA" id="ARBA00005940"/>
    </source>
</evidence>
<dbReference type="Pfam" id="PF02449">
    <property type="entry name" value="Glyco_hydro_42"/>
    <property type="match status" value="1"/>
</dbReference>
<dbReference type="SUPFAM" id="SSF51445">
    <property type="entry name" value="(Trans)glycosidases"/>
    <property type="match status" value="1"/>
</dbReference>
<dbReference type="EC" id="3.2.1.23" evidence="3 6"/>
<keyword evidence="5 6" id="KW-0326">Glycosidase</keyword>
<dbReference type="InterPro" id="IPR003476">
    <property type="entry name" value="Glyco_hydro_42"/>
</dbReference>
<dbReference type="Pfam" id="PF08533">
    <property type="entry name" value="Glyco_hydro_42C"/>
    <property type="match status" value="1"/>
</dbReference>
<dbReference type="GO" id="GO:0004565">
    <property type="term" value="F:beta-galactosidase activity"/>
    <property type="evidence" value="ECO:0007669"/>
    <property type="project" value="UniProtKB-EC"/>
</dbReference>